<protein>
    <submittedName>
        <fullName evidence="6">Nitroreductase</fullName>
    </submittedName>
</protein>
<dbReference type="SUPFAM" id="SSF55469">
    <property type="entry name" value="FMN-dependent nitroreductase-like"/>
    <property type="match status" value="1"/>
</dbReference>
<comment type="similarity">
    <text evidence="1">Belongs to the flavin oxidoreductase frp family.</text>
</comment>
<dbReference type="Gene3D" id="3.40.109.10">
    <property type="entry name" value="NADH Oxidase"/>
    <property type="match status" value="1"/>
</dbReference>
<evidence type="ECO:0000313" key="7">
    <source>
        <dbReference type="Proteomes" id="UP000019460"/>
    </source>
</evidence>
<organism evidence="6 7">
    <name type="scientific">Imhoffiella purpurea</name>
    <dbReference type="NCBI Taxonomy" id="1249627"/>
    <lineage>
        <taxon>Bacteria</taxon>
        <taxon>Pseudomonadati</taxon>
        <taxon>Pseudomonadota</taxon>
        <taxon>Gammaproteobacteria</taxon>
        <taxon>Chromatiales</taxon>
        <taxon>Chromatiaceae</taxon>
        <taxon>Imhoffiella</taxon>
    </lineage>
</organism>
<keyword evidence="7" id="KW-1185">Reference proteome</keyword>
<dbReference type="InterPro" id="IPR029479">
    <property type="entry name" value="Nitroreductase"/>
</dbReference>
<evidence type="ECO:0000313" key="6">
    <source>
        <dbReference type="EMBL" id="EXJ14837.1"/>
    </source>
</evidence>
<dbReference type="Pfam" id="PF00881">
    <property type="entry name" value="Nitroreductase"/>
    <property type="match status" value="1"/>
</dbReference>
<keyword evidence="3" id="KW-0288">FMN</keyword>
<dbReference type="PANTHER" id="PTHR43425:SF2">
    <property type="entry name" value="OXYGEN-INSENSITIVE NADPH NITROREDUCTASE"/>
    <property type="match status" value="1"/>
</dbReference>
<keyword evidence="2" id="KW-0285">Flavoprotein</keyword>
<evidence type="ECO:0000256" key="3">
    <source>
        <dbReference type="ARBA" id="ARBA00022643"/>
    </source>
</evidence>
<dbReference type="eggNOG" id="COG0778">
    <property type="taxonomic scope" value="Bacteria"/>
</dbReference>
<dbReference type="AlphaFoldDB" id="W9VFP1"/>
<dbReference type="InterPro" id="IPR016446">
    <property type="entry name" value="Flavin_OxRdtase_Frp"/>
</dbReference>
<dbReference type="STRING" id="1249627.D779_2043"/>
<comment type="caution">
    <text evidence="6">The sequence shown here is derived from an EMBL/GenBank/DDBJ whole genome shotgun (WGS) entry which is preliminary data.</text>
</comment>
<dbReference type="PANTHER" id="PTHR43425">
    <property type="entry name" value="OXYGEN-INSENSITIVE NADPH NITROREDUCTASE"/>
    <property type="match status" value="1"/>
</dbReference>
<proteinExistence type="inferred from homology"/>
<evidence type="ECO:0000256" key="2">
    <source>
        <dbReference type="ARBA" id="ARBA00022630"/>
    </source>
</evidence>
<dbReference type="Proteomes" id="UP000019460">
    <property type="component" value="Unassembled WGS sequence"/>
</dbReference>
<reference evidence="6 7" key="1">
    <citation type="submission" date="2012-11" db="EMBL/GenBank/DDBJ databases">
        <title>Genome assembly of Thiorhodococcus sp. AK35.</title>
        <authorList>
            <person name="Nupur N."/>
            <person name="Khatri I."/>
            <person name="Subramanian S."/>
            <person name="Pinnaka A."/>
        </authorList>
    </citation>
    <scope>NUCLEOTIDE SEQUENCE [LARGE SCALE GENOMIC DNA]</scope>
    <source>
        <strain evidence="6 7">AK35</strain>
    </source>
</reference>
<evidence type="ECO:0000259" key="5">
    <source>
        <dbReference type="Pfam" id="PF00881"/>
    </source>
</evidence>
<keyword evidence="4" id="KW-0560">Oxidoreductase</keyword>
<evidence type="ECO:0000256" key="4">
    <source>
        <dbReference type="ARBA" id="ARBA00023002"/>
    </source>
</evidence>
<dbReference type="GO" id="GO:0016491">
    <property type="term" value="F:oxidoreductase activity"/>
    <property type="evidence" value="ECO:0007669"/>
    <property type="project" value="UniProtKB-KW"/>
</dbReference>
<gene>
    <name evidence="6" type="ORF">D779_2043</name>
</gene>
<feature type="domain" description="Nitroreductase" evidence="5">
    <location>
        <begin position="17"/>
        <end position="71"/>
    </location>
</feature>
<name>W9VFP1_9GAMM</name>
<evidence type="ECO:0000256" key="1">
    <source>
        <dbReference type="ARBA" id="ARBA00008366"/>
    </source>
</evidence>
<dbReference type="EMBL" id="AONC01000035">
    <property type="protein sequence ID" value="EXJ14837.1"/>
    <property type="molecule type" value="Genomic_DNA"/>
</dbReference>
<accession>W9VFP1</accession>
<sequence length="77" mass="8147">MYSGPVSSPVIAQQLAHRSIRAFTSASIPPEMLDLLIQAGQSAASSNFIQAYSVVRVIRTESRSAIAALAGGQSWVE</sequence>
<dbReference type="InterPro" id="IPR000415">
    <property type="entry name" value="Nitroreductase-like"/>
</dbReference>